<proteinExistence type="predicted"/>
<dbReference type="AlphaFoldDB" id="A0A2T4C7V5"/>
<protein>
    <submittedName>
        <fullName evidence="2">Uncharacterized protein</fullName>
    </submittedName>
</protein>
<accession>A0A2T4C7V5</accession>
<organism evidence="2 3">
    <name type="scientific">Trichoderma longibrachiatum ATCC 18648</name>
    <dbReference type="NCBI Taxonomy" id="983965"/>
    <lineage>
        <taxon>Eukaryota</taxon>
        <taxon>Fungi</taxon>
        <taxon>Dikarya</taxon>
        <taxon>Ascomycota</taxon>
        <taxon>Pezizomycotina</taxon>
        <taxon>Sordariomycetes</taxon>
        <taxon>Hypocreomycetidae</taxon>
        <taxon>Hypocreales</taxon>
        <taxon>Hypocreaceae</taxon>
        <taxon>Trichoderma</taxon>
    </lineage>
</organism>
<dbReference type="EMBL" id="KZ679130">
    <property type="protein sequence ID" value="PTB77598.1"/>
    <property type="molecule type" value="Genomic_DNA"/>
</dbReference>
<reference evidence="2 3" key="1">
    <citation type="submission" date="2016-07" db="EMBL/GenBank/DDBJ databases">
        <title>Multiple horizontal gene transfer events from other fungi enriched the ability of initially mycotrophic Trichoderma (Ascomycota) to feed on dead plant biomass.</title>
        <authorList>
            <consortium name="DOE Joint Genome Institute"/>
            <person name="Aerts A."/>
            <person name="Atanasova L."/>
            <person name="Chenthamara K."/>
            <person name="Zhang J."/>
            <person name="Grujic M."/>
            <person name="Henrissat B."/>
            <person name="Kuo A."/>
            <person name="Salamov A."/>
            <person name="Lipzen A."/>
            <person name="Labutti K."/>
            <person name="Barry K."/>
            <person name="Miao Y."/>
            <person name="Rahimi M.J."/>
            <person name="Shen Q."/>
            <person name="Grigoriev I.V."/>
            <person name="Kubicek C.P."/>
            <person name="Druzhinina I.S."/>
        </authorList>
    </citation>
    <scope>NUCLEOTIDE SEQUENCE [LARGE SCALE GENOMIC DNA]</scope>
    <source>
        <strain evidence="2 3">ATCC 18648</strain>
    </source>
</reference>
<feature type="compositionally biased region" description="Basic and acidic residues" evidence="1">
    <location>
        <begin position="95"/>
        <end position="105"/>
    </location>
</feature>
<gene>
    <name evidence="2" type="ORF">M440DRAFT_1217183</name>
</gene>
<evidence type="ECO:0000313" key="3">
    <source>
        <dbReference type="Proteomes" id="UP000240760"/>
    </source>
</evidence>
<sequence length="122" mass="13365">MNIHLSAHHPRCCPHCRLQATSSHYRYPIKHKIITITSASIPLSGHVRILPCLLSRSHMQAEVRPKRCAAWVRGSSAGGSDFDDAIKKGIPASRGDGRGQHVGRDLKGASVLLNDKVPMTRN</sequence>
<dbReference type="Proteomes" id="UP000240760">
    <property type="component" value="Unassembled WGS sequence"/>
</dbReference>
<evidence type="ECO:0000256" key="1">
    <source>
        <dbReference type="SAM" id="MobiDB-lite"/>
    </source>
</evidence>
<evidence type="ECO:0000313" key="2">
    <source>
        <dbReference type="EMBL" id="PTB77598.1"/>
    </source>
</evidence>
<feature type="region of interest" description="Disordered" evidence="1">
    <location>
        <begin position="83"/>
        <end position="105"/>
    </location>
</feature>
<name>A0A2T4C7V5_TRILO</name>
<keyword evidence="3" id="KW-1185">Reference proteome</keyword>